<evidence type="ECO:0000256" key="9">
    <source>
        <dbReference type="SAM" id="Phobius"/>
    </source>
</evidence>
<dbReference type="InterPro" id="IPR003594">
    <property type="entry name" value="HATPase_dom"/>
</dbReference>
<proteinExistence type="predicted"/>
<dbReference type="GO" id="GO:0016301">
    <property type="term" value="F:kinase activity"/>
    <property type="evidence" value="ECO:0007669"/>
    <property type="project" value="UniProtKB-KW"/>
</dbReference>
<keyword evidence="3" id="KW-0597">Phosphoprotein</keyword>
<keyword evidence="5" id="KW-0547">Nucleotide-binding</keyword>
<dbReference type="PANTHER" id="PTHR24421">
    <property type="entry name" value="NITRATE/NITRITE SENSOR PROTEIN NARX-RELATED"/>
    <property type="match status" value="1"/>
</dbReference>
<keyword evidence="4" id="KW-0808">Transferase</keyword>
<evidence type="ECO:0000256" key="6">
    <source>
        <dbReference type="ARBA" id="ARBA00022777"/>
    </source>
</evidence>
<organism evidence="12 13">
    <name type="scientific">Williamsia deligens</name>
    <dbReference type="NCBI Taxonomy" id="321325"/>
    <lineage>
        <taxon>Bacteria</taxon>
        <taxon>Bacillati</taxon>
        <taxon>Actinomycetota</taxon>
        <taxon>Actinomycetes</taxon>
        <taxon>Mycobacteriales</taxon>
        <taxon>Nocardiaceae</taxon>
        <taxon>Williamsia</taxon>
    </lineage>
</organism>
<sequence>MRVPKLSHLSPPVPSAGFVGTEGYVGSGLADTTMIRLMPLINLAVVVWAWFTVTPLGFSGTGLYGLILMVLGTCGMSLRLLDPATLAVRTRFVATLAAGTVAGLLFGFDPTSAATAFAPIIAGTAGFRFSTVPAIMIATVTSGTAFVATAIRFDGTSYYPLLVGLAVLIGMTRRDRSEAMRLAREKVEQTDRAVASESRAQVLAERARVAREIHDVLAHSLSGVNMQLNLADALLEDGRADDGRQAVKTAQGMVADGLVEARRAVYALREESRGLVASIGALVTGPDETLSTRGDQWEPAPEATAHLVRIVGEAITNARRHAAGAPITVDLQFTSDRLRVSVVNGRAMRTEHFTGGSGMGLIGMRERAAEIGGELSVGPGHDGDPDTGWTMTIEVPR</sequence>
<evidence type="ECO:0000259" key="10">
    <source>
        <dbReference type="Pfam" id="PF02518"/>
    </source>
</evidence>
<feature type="transmembrane region" description="Helical" evidence="9">
    <location>
        <begin position="129"/>
        <end position="151"/>
    </location>
</feature>
<evidence type="ECO:0000259" key="11">
    <source>
        <dbReference type="Pfam" id="PF07730"/>
    </source>
</evidence>
<feature type="domain" description="Signal transduction histidine kinase subgroup 3 dimerisation and phosphoacceptor" evidence="11">
    <location>
        <begin position="205"/>
        <end position="271"/>
    </location>
</feature>
<evidence type="ECO:0000256" key="8">
    <source>
        <dbReference type="ARBA" id="ARBA00023012"/>
    </source>
</evidence>
<dbReference type="Pfam" id="PF07730">
    <property type="entry name" value="HisKA_3"/>
    <property type="match status" value="1"/>
</dbReference>
<feature type="transmembrane region" description="Helical" evidence="9">
    <location>
        <begin position="87"/>
        <end position="108"/>
    </location>
</feature>
<evidence type="ECO:0000256" key="7">
    <source>
        <dbReference type="ARBA" id="ARBA00022840"/>
    </source>
</evidence>
<dbReference type="Gene3D" id="3.30.565.10">
    <property type="entry name" value="Histidine kinase-like ATPase, C-terminal domain"/>
    <property type="match status" value="1"/>
</dbReference>
<dbReference type="CDD" id="cd16917">
    <property type="entry name" value="HATPase_UhpB-NarQ-NarX-like"/>
    <property type="match status" value="1"/>
</dbReference>
<protein>
    <recommendedName>
        <fullName evidence="2">histidine kinase</fullName>
        <ecNumber evidence="2">2.7.13.3</ecNumber>
    </recommendedName>
</protein>
<evidence type="ECO:0000256" key="3">
    <source>
        <dbReference type="ARBA" id="ARBA00022553"/>
    </source>
</evidence>
<dbReference type="Pfam" id="PF02518">
    <property type="entry name" value="HATPase_c"/>
    <property type="match status" value="1"/>
</dbReference>
<evidence type="ECO:0000256" key="5">
    <source>
        <dbReference type="ARBA" id="ARBA00022741"/>
    </source>
</evidence>
<evidence type="ECO:0000256" key="4">
    <source>
        <dbReference type="ARBA" id="ARBA00022679"/>
    </source>
</evidence>
<dbReference type="EC" id="2.7.13.3" evidence="2"/>
<comment type="catalytic activity">
    <reaction evidence="1">
        <text>ATP + protein L-histidine = ADP + protein N-phospho-L-histidine.</text>
        <dbReference type="EC" id="2.7.13.3"/>
    </reaction>
</comment>
<evidence type="ECO:0000313" key="13">
    <source>
        <dbReference type="Proteomes" id="UP001597068"/>
    </source>
</evidence>
<feature type="domain" description="Histidine kinase/HSP90-like ATPase" evidence="10">
    <location>
        <begin position="305"/>
        <end position="396"/>
    </location>
</feature>
<keyword evidence="6 12" id="KW-0418">Kinase</keyword>
<dbReference type="PANTHER" id="PTHR24421:SF10">
    <property type="entry name" value="NITRATE_NITRITE SENSOR PROTEIN NARQ"/>
    <property type="match status" value="1"/>
</dbReference>
<dbReference type="EMBL" id="JBHTIL010000001">
    <property type="protein sequence ID" value="MFD0925338.1"/>
    <property type="molecule type" value="Genomic_DNA"/>
</dbReference>
<dbReference type="RefSeq" id="WP_253646703.1">
    <property type="nucleotide sequence ID" value="NZ_BAAAMO010000002.1"/>
</dbReference>
<keyword evidence="9" id="KW-1133">Transmembrane helix</keyword>
<gene>
    <name evidence="12" type="ORF">ACFQ04_06260</name>
</gene>
<dbReference type="InterPro" id="IPR036890">
    <property type="entry name" value="HATPase_C_sf"/>
</dbReference>
<dbReference type="InterPro" id="IPR050482">
    <property type="entry name" value="Sensor_HK_TwoCompSys"/>
</dbReference>
<keyword evidence="13" id="KW-1185">Reference proteome</keyword>
<keyword evidence="9" id="KW-0472">Membrane</keyword>
<evidence type="ECO:0000256" key="2">
    <source>
        <dbReference type="ARBA" id="ARBA00012438"/>
    </source>
</evidence>
<accession>A0ABW3G5I7</accession>
<comment type="caution">
    <text evidence="12">The sequence shown here is derived from an EMBL/GenBank/DDBJ whole genome shotgun (WGS) entry which is preliminary data.</text>
</comment>
<name>A0ABW3G5I7_9NOCA</name>
<feature type="transmembrane region" description="Helical" evidence="9">
    <location>
        <begin position="157"/>
        <end position="174"/>
    </location>
</feature>
<dbReference type="Gene3D" id="1.20.5.1930">
    <property type="match status" value="1"/>
</dbReference>
<dbReference type="SUPFAM" id="SSF55874">
    <property type="entry name" value="ATPase domain of HSP90 chaperone/DNA topoisomerase II/histidine kinase"/>
    <property type="match status" value="1"/>
</dbReference>
<keyword evidence="8" id="KW-0902">Two-component regulatory system</keyword>
<dbReference type="InterPro" id="IPR011712">
    <property type="entry name" value="Sig_transdc_His_kin_sub3_dim/P"/>
</dbReference>
<reference evidence="13" key="1">
    <citation type="journal article" date="2019" name="Int. J. Syst. Evol. Microbiol.">
        <title>The Global Catalogue of Microorganisms (GCM) 10K type strain sequencing project: providing services to taxonomists for standard genome sequencing and annotation.</title>
        <authorList>
            <consortium name="The Broad Institute Genomics Platform"/>
            <consortium name="The Broad Institute Genome Sequencing Center for Infectious Disease"/>
            <person name="Wu L."/>
            <person name="Ma J."/>
        </authorList>
    </citation>
    <scope>NUCLEOTIDE SEQUENCE [LARGE SCALE GENOMIC DNA]</scope>
    <source>
        <strain evidence="13">CCUG 50873</strain>
    </source>
</reference>
<feature type="transmembrane region" description="Helical" evidence="9">
    <location>
        <begin position="33"/>
        <end position="51"/>
    </location>
</feature>
<evidence type="ECO:0000256" key="1">
    <source>
        <dbReference type="ARBA" id="ARBA00000085"/>
    </source>
</evidence>
<evidence type="ECO:0000313" key="12">
    <source>
        <dbReference type="EMBL" id="MFD0925338.1"/>
    </source>
</evidence>
<dbReference type="Proteomes" id="UP001597068">
    <property type="component" value="Unassembled WGS sequence"/>
</dbReference>
<keyword evidence="9" id="KW-0812">Transmembrane</keyword>
<keyword evidence="7" id="KW-0067">ATP-binding</keyword>